<keyword evidence="2" id="KW-1185">Reference proteome</keyword>
<dbReference type="EMBL" id="FLUV01001741">
    <property type="protein sequence ID" value="SBW24386.1"/>
    <property type="molecule type" value="Genomic_DNA"/>
</dbReference>
<sequence>MVPDNHATHKTPAAKNWLGCHPLFRPHFTPTSASWMILVERWFAELTIRELRRSAHRSIVALEADIRTLSGA</sequence>
<evidence type="ECO:0000313" key="1">
    <source>
        <dbReference type="EMBL" id="SBW24386.1"/>
    </source>
</evidence>
<dbReference type="Proteomes" id="UP000199013">
    <property type="component" value="Unassembled WGS sequence"/>
</dbReference>
<accession>A0A1C3P3N4</accession>
<gene>
    <name evidence="1" type="ORF">FDG2_4133</name>
</gene>
<reference evidence="2" key="1">
    <citation type="submission" date="2016-02" db="EMBL/GenBank/DDBJ databases">
        <authorList>
            <person name="Wibberg D."/>
        </authorList>
    </citation>
    <scope>NUCLEOTIDE SEQUENCE [LARGE SCALE GENOMIC DNA]</scope>
</reference>
<dbReference type="AlphaFoldDB" id="A0A1C3P3N4"/>
<proteinExistence type="predicted"/>
<evidence type="ECO:0008006" key="3">
    <source>
        <dbReference type="Google" id="ProtNLM"/>
    </source>
</evidence>
<organism evidence="1 2">
    <name type="scientific">Candidatus Protofrankia californiensis</name>
    <dbReference type="NCBI Taxonomy" id="1839754"/>
    <lineage>
        <taxon>Bacteria</taxon>
        <taxon>Bacillati</taxon>
        <taxon>Actinomycetota</taxon>
        <taxon>Actinomycetes</taxon>
        <taxon>Frankiales</taxon>
        <taxon>Frankiaceae</taxon>
        <taxon>Protofrankia</taxon>
    </lineage>
</organism>
<protein>
    <recommendedName>
        <fullName evidence="3">Tc1-like transposase DDE domain-containing protein</fullName>
    </recommendedName>
</protein>
<evidence type="ECO:0000313" key="2">
    <source>
        <dbReference type="Proteomes" id="UP000199013"/>
    </source>
</evidence>
<name>A0A1C3P3N4_9ACTN</name>